<gene>
    <name evidence="2" type="ORF">FOMMEDRAFT_98785</name>
</gene>
<accession>R7SGX1</accession>
<organism evidence="2 3">
    <name type="scientific">Fomitiporia mediterranea (strain MF3/22)</name>
    <name type="common">Grapevine white-rot fungus</name>
    <dbReference type="NCBI Taxonomy" id="694068"/>
    <lineage>
        <taxon>Eukaryota</taxon>
        <taxon>Fungi</taxon>
        <taxon>Dikarya</taxon>
        <taxon>Basidiomycota</taxon>
        <taxon>Agaricomycotina</taxon>
        <taxon>Agaricomycetes</taxon>
        <taxon>Hymenochaetales</taxon>
        <taxon>Hymenochaetaceae</taxon>
        <taxon>Fomitiporia</taxon>
    </lineage>
</organism>
<feature type="domain" description="Cupin type-2" evidence="1">
    <location>
        <begin position="87"/>
        <end position="155"/>
    </location>
</feature>
<dbReference type="CDD" id="cd02231">
    <property type="entry name" value="cupin_BLL6423-like"/>
    <property type="match status" value="1"/>
</dbReference>
<dbReference type="InterPro" id="IPR013096">
    <property type="entry name" value="Cupin_2"/>
</dbReference>
<dbReference type="OrthoDB" id="5840532at2759"/>
<dbReference type="Proteomes" id="UP000053630">
    <property type="component" value="Unassembled WGS sequence"/>
</dbReference>
<dbReference type="Pfam" id="PF07883">
    <property type="entry name" value="Cupin_2"/>
    <property type="match status" value="1"/>
</dbReference>
<dbReference type="PANTHER" id="PTHR36156">
    <property type="entry name" value="SLR2101 PROTEIN"/>
    <property type="match status" value="1"/>
</dbReference>
<proteinExistence type="predicted"/>
<dbReference type="Gene3D" id="2.60.120.10">
    <property type="entry name" value="Jelly Rolls"/>
    <property type="match status" value="1"/>
</dbReference>
<evidence type="ECO:0000259" key="1">
    <source>
        <dbReference type="Pfam" id="PF07883"/>
    </source>
</evidence>
<dbReference type="KEGG" id="fme:FOMMEDRAFT_98785"/>
<evidence type="ECO:0000313" key="3">
    <source>
        <dbReference type="Proteomes" id="UP000053630"/>
    </source>
</evidence>
<dbReference type="GeneID" id="18681018"/>
<reference evidence="3" key="1">
    <citation type="journal article" date="2012" name="Science">
        <title>The Paleozoic origin of enzymatic lignin decomposition reconstructed from 31 fungal genomes.</title>
        <authorList>
            <person name="Floudas D."/>
            <person name="Binder M."/>
            <person name="Riley R."/>
            <person name="Barry K."/>
            <person name="Blanchette R.A."/>
            <person name="Henrissat B."/>
            <person name="Martinez A.T."/>
            <person name="Otillar R."/>
            <person name="Spatafora J.W."/>
            <person name="Yadav J.S."/>
            <person name="Aerts A."/>
            <person name="Benoit I."/>
            <person name="Boyd A."/>
            <person name="Carlson A."/>
            <person name="Copeland A."/>
            <person name="Coutinho P.M."/>
            <person name="de Vries R.P."/>
            <person name="Ferreira P."/>
            <person name="Findley K."/>
            <person name="Foster B."/>
            <person name="Gaskell J."/>
            <person name="Glotzer D."/>
            <person name="Gorecki P."/>
            <person name="Heitman J."/>
            <person name="Hesse C."/>
            <person name="Hori C."/>
            <person name="Igarashi K."/>
            <person name="Jurgens J.A."/>
            <person name="Kallen N."/>
            <person name="Kersten P."/>
            <person name="Kohler A."/>
            <person name="Kuees U."/>
            <person name="Kumar T.K.A."/>
            <person name="Kuo A."/>
            <person name="LaButti K."/>
            <person name="Larrondo L.F."/>
            <person name="Lindquist E."/>
            <person name="Ling A."/>
            <person name="Lombard V."/>
            <person name="Lucas S."/>
            <person name="Lundell T."/>
            <person name="Martin R."/>
            <person name="McLaughlin D.J."/>
            <person name="Morgenstern I."/>
            <person name="Morin E."/>
            <person name="Murat C."/>
            <person name="Nagy L.G."/>
            <person name="Nolan M."/>
            <person name="Ohm R.A."/>
            <person name="Patyshakuliyeva A."/>
            <person name="Rokas A."/>
            <person name="Ruiz-Duenas F.J."/>
            <person name="Sabat G."/>
            <person name="Salamov A."/>
            <person name="Samejima M."/>
            <person name="Schmutz J."/>
            <person name="Slot J.C."/>
            <person name="St John F."/>
            <person name="Stenlid J."/>
            <person name="Sun H."/>
            <person name="Sun S."/>
            <person name="Syed K."/>
            <person name="Tsang A."/>
            <person name="Wiebenga A."/>
            <person name="Young D."/>
            <person name="Pisabarro A."/>
            <person name="Eastwood D.C."/>
            <person name="Martin F."/>
            <person name="Cullen D."/>
            <person name="Grigoriev I.V."/>
            <person name="Hibbett D.S."/>
        </authorList>
    </citation>
    <scope>NUCLEOTIDE SEQUENCE [LARGE SCALE GENOMIC DNA]</scope>
    <source>
        <strain evidence="3">MF3/22</strain>
    </source>
</reference>
<dbReference type="OMA" id="TEVCRIC"/>
<sequence length="174" mass="19793">MASTNSFERPDYTPVRRVITGHSPEGKSVIVDDSTVESYPFRGRGPSLFGDLYWTDDAKPTNEVEFKDLIKAHREDLFGADGNCLRVVDIPPGQKSPYHRTISLDYGIMTHGTLTLILDDDKRVTFNPGDVFIQRGTIHSWLNEGKDWVRFYCVCIPSQKVKIGDKELEPEFRV</sequence>
<dbReference type="AlphaFoldDB" id="R7SGX1"/>
<dbReference type="EMBL" id="JH718097">
    <property type="protein sequence ID" value="EJC97547.1"/>
    <property type="molecule type" value="Genomic_DNA"/>
</dbReference>
<dbReference type="eggNOG" id="ENOG502S6JD">
    <property type="taxonomic scope" value="Eukaryota"/>
</dbReference>
<evidence type="ECO:0000313" key="2">
    <source>
        <dbReference type="EMBL" id="EJC97547.1"/>
    </source>
</evidence>
<dbReference type="RefSeq" id="XP_007272191.1">
    <property type="nucleotide sequence ID" value="XM_007272129.1"/>
</dbReference>
<dbReference type="InterPro" id="IPR014710">
    <property type="entry name" value="RmlC-like_jellyroll"/>
</dbReference>
<name>R7SGX1_FOMME</name>
<dbReference type="SUPFAM" id="SSF51182">
    <property type="entry name" value="RmlC-like cupins"/>
    <property type="match status" value="1"/>
</dbReference>
<keyword evidence="3" id="KW-1185">Reference proteome</keyword>
<protein>
    <recommendedName>
        <fullName evidence="1">Cupin type-2 domain-containing protein</fullName>
    </recommendedName>
</protein>
<dbReference type="InterPro" id="IPR047142">
    <property type="entry name" value="OryJ/VirC-like"/>
</dbReference>
<dbReference type="PANTHER" id="PTHR36156:SF2">
    <property type="entry name" value="CUPIN TYPE-2 DOMAIN-CONTAINING PROTEIN"/>
    <property type="match status" value="1"/>
</dbReference>
<dbReference type="InterPro" id="IPR011051">
    <property type="entry name" value="RmlC_Cupin_sf"/>
</dbReference>